<reference evidence="1 2" key="1">
    <citation type="submission" date="2022-02" db="EMBL/GenBank/DDBJ databases">
        <title>Comparative genomics of the first Antarctic Pseudomonas spp. capable of biotransforming 2,4,6-Trinitrotoluene.</title>
        <authorList>
            <person name="Cabrera M.A."/>
            <person name="Marquez S.L."/>
            <person name="Perez-Donoso J.M."/>
        </authorList>
    </citation>
    <scope>NUCLEOTIDE SEQUENCE [LARGE SCALE GENOMIC DNA]</scope>
    <source>
        <strain evidence="1 2">TNT19</strain>
    </source>
</reference>
<dbReference type="RefSeq" id="WP_247296510.1">
    <property type="nucleotide sequence ID" value="NZ_JAKNRW010000078.1"/>
</dbReference>
<comment type="caution">
    <text evidence="1">The sequence shown here is derived from an EMBL/GenBank/DDBJ whole genome shotgun (WGS) entry which is preliminary data.</text>
</comment>
<gene>
    <name evidence="1" type="ORF">L9059_30390</name>
</gene>
<evidence type="ECO:0000313" key="1">
    <source>
        <dbReference type="EMBL" id="MCK1794409.1"/>
    </source>
</evidence>
<name>A0ABT0F9S0_9PSED</name>
<keyword evidence="2" id="KW-1185">Reference proteome</keyword>
<protein>
    <recommendedName>
        <fullName evidence="3">DUF1963 domain-containing protein</fullName>
    </recommendedName>
</protein>
<dbReference type="Proteomes" id="UP001299876">
    <property type="component" value="Unassembled WGS sequence"/>
</dbReference>
<dbReference type="EMBL" id="JAKNRW010000078">
    <property type="protein sequence ID" value="MCK1794409.1"/>
    <property type="molecule type" value="Genomic_DNA"/>
</dbReference>
<sequence>MLYVFSTYSKSDYFLENITYSGDPSELDLILSGYTLVVLGDGGVFQTSPVDSIPEMATELKDRQIEDEDFPVFSMISDLAPHGMIVPEALILDYDFICQLYSADFSEPFKDIFYLSDAVGYLFLKKDGRGEGLFFVQTG</sequence>
<proteinExistence type="predicted"/>
<evidence type="ECO:0008006" key="3">
    <source>
        <dbReference type="Google" id="ProtNLM"/>
    </source>
</evidence>
<evidence type="ECO:0000313" key="2">
    <source>
        <dbReference type="Proteomes" id="UP001299876"/>
    </source>
</evidence>
<accession>A0ABT0F9S0</accession>
<organism evidence="1 2">
    <name type="scientific">Pseudomonas violetae</name>
    <dbReference type="NCBI Taxonomy" id="2915813"/>
    <lineage>
        <taxon>Bacteria</taxon>
        <taxon>Pseudomonadati</taxon>
        <taxon>Pseudomonadota</taxon>
        <taxon>Gammaproteobacteria</taxon>
        <taxon>Pseudomonadales</taxon>
        <taxon>Pseudomonadaceae</taxon>
        <taxon>Pseudomonas</taxon>
    </lineage>
</organism>